<organism evidence="8">
    <name type="scientific">Darwinula stevensoni</name>
    <dbReference type="NCBI Taxonomy" id="69355"/>
    <lineage>
        <taxon>Eukaryota</taxon>
        <taxon>Metazoa</taxon>
        <taxon>Ecdysozoa</taxon>
        <taxon>Arthropoda</taxon>
        <taxon>Crustacea</taxon>
        <taxon>Oligostraca</taxon>
        <taxon>Ostracoda</taxon>
        <taxon>Podocopa</taxon>
        <taxon>Podocopida</taxon>
        <taxon>Darwinulocopina</taxon>
        <taxon>Darwinuloidea</taxon>
        <taxon>Darwinulidae</taxon>
        <taxon>Darwinula</taxon>
    </lineage>
</organism>
<evidence type="ECO:0000313" key="9">
    <source>
        <dbReference type="Proteomes" id="UP000677054"/>
    </source>
</evidence>
<dbReference type="OrthoDB" id="438211at2759"/>
<dbReference type="InterPro" id="IPR000301">
    <property type="entry name" value="Tetraspanin_animals"/>
</dbReference>
<comment type="subcellular location">
    <subcellularLocation>
        <location evidence="1 7">Membrane</location>
        <topology evidence="1 7">Multi-pass membrane protein</topology>
    </subcellularLocation>
</comment>
<gene>
    <name evidence="8" type="ORF">DSTB1V02_LOCUS8963</name>
</gene>
<keyword evidence="6" id="KW-1015">Disulfide bond</keyword>
<dbReference type="GO" id="GO:0005886">
    <property type="term" value="C:plasma membrane"/>
    <property type="evidence" value="ECO:0007669"/>
    <property type="project" value="TreeGrafter"/>
</dbReference>
<feature type="transmembrane region" description="Helical" evidence="7">
    <location>
        <begin position="12"/>
        <end position="37"/>
    </location>
</feature>
<evidence type="ECO:0000256" key="6">
    <source>
        <dbReference type="PIRSR" id="PIRSR002419-1"/>
    </source>
</evidence>
<comment type="similarity">
    <text evidence="2 7">Belongs to the tetraspanin (TM4SF) family.</text>
</comment>
<keyword evidence="4 7" id="KW-1133">Transmembrane helix</keyword>
<dbReference type="AlphaFoldDB" id="A0A7R9A6X2"/>
<evidence type="ECO:0000256" key="7">
    <source>
        <dbReference type="RuleBase" id="RU361218"/>
    </source>
</evidence>
<feature type="transmembrane region" description="Helical" evidence="7">
    <location>
        <begin position="57"/>
        <end position="79"/>
    </location>
</feature>
<dbReference type="PANTHER" id="PTHR19282:SF527">
    <property type="entry name" value="TETRASPANIN"/>
    <property type="match status" value="1"/>
</dbReference>
<accession>A0A7R9A6X2</accession>
<dbReference type="InterPro" id="IPR018499">
    <property type="entry name" value="Tetraspanin/Peripherin"/>
</dbReference>
<dbReference type="Pfam" id="PF00335">
    <property type="entry name" value="Tetraspanin"/>
    <property type="match status" value="1"/>
</dbReference>
<evidence type="ECO:0000256" key="3">
    <source>
        <dbReference type="ARBA" id="ARBA00022692"/>
    </source>
</evidence>
<dbReference type="PANTHER" id="PTHR19282">
    <property type="entry name" value="TETRASPANIN"/>
    <property type="match status" value="1"/>
</dbReference>
<evidence type="ECO:0000256" key="2">
    <source>
        <dbReference type="ARBA" id="ARBA00006840"/>
    </source>
</evidence>
<feature type="disulfide bond" evidence="6">
    <location>
        <begin position="151"/>
        <end position="173"/>
    </location>
</feature>
<keyword evidence="3 7" id="KW-0812">Transmembrane</keyword>
<keyword evidence="5 7" id="KW-0472">Membrane</keyword>
<protein>
    <recommendedName>
        <fullName evidence="7">Tetraspanin</fullName>
    </recommendedName>
</protein>
<reference evidence="8" key="1">
    <citation type="submission" date="2020-11" db="EMBL/GenBank/DDBJ databases">
        <authorList>
            <person name="Tran Van P."/>
        </authorList>
    </citation>
    <scope>NUCLEOTIDE SEQUENCE</scope>
</reference>
<feature type="transmembrane region" description="Helical" evidence="7">
    <location>
        <begin position="210"/>
        <end position="234"/>
    </location>
</feature>
<dbReference type="PROSITE" id="PS00421">
    <property type="entry name" value="TM4_1"/>
    <property type="match status" value="1"/>
</dbReference>
<dbReference type="PRINTS" id="PR00259">
    <property type="entry name" value="TMFOUR"/>
</dbReference>
<dbReference type="PIRSF" id="PIRSF002419">
    <property type="entry name" value="Tetraspanin"/>
    <property type="match status" value="1"/>
</dbReference>
<evidence type="ECO:0000256" key="5">
    <source>
        <dbReference type="ARBA" id="ARBA00023136"/>
    </source>
</evidence>
<keyword evidence="9" id="KW-1185">Reference proteome</keyword>
<sequence>MGSTMDGCGKCMKYSLFVANFIILIGGIAVLGVGIWTVVDKATLEALLDTNLFFSAAYIQIATGIVIIFLSFLGCCGAMKEVKCMLLTYSILLFLLFIVLLVAGILGYVFRDKVEDSIDMAMKKSLHEYDDRLQDPVRLAWDDAQKKFECCGVDRPEDWQSNTNLKGRYPKSCCRIDSDGDTLHCESSVTNTWKVGCRQKVEMYLREHGAVLGGIGIGIAFLTLLGIIFGCALCKTIE</sequence>
<proteinExistence type="inferred from homology"/>
<dbReference type="EMBL" id="LR901681">
    <property type="protein sequence ID" value="CAD7249162.1"/>
    <property type="molecule type" value="Genomic_DNA"/>
</dbReference>
<dbReference type="SUPFAM" id="SSF48652">
    <property type="entry name" value="Tetraspanin"/>
    <property type="match status" value="1"/>
</dbReference>
<dbReference type="EMBL" id="CAJPEV010002164">
    <property type="protein sequence ID" value="CAG0895927.1"/>
    <property type="molecule type" value="Genomic_DNA"/>
</dbReference>
<evidence type="ECO:0000313" key="8">
    <source>
        <dbReference type="EMBL" id="CAD7249162.1"/>
    </source>
</evidence>
<dbReference type="InterPro" id="IPR008952">
    <property type="entry name" value="Tetraspanin_EC2_sf"/>
</dbReference>
<dbReference type="Proteomes" id="UP000677054">
    <property type="component" value="Unassembled WGS sequence"/>
</dbReference>
<evidence type="ECO:0000256" key="1">
    <source>
        <dbReference type="ARBA" id="ARBA00004141"/>
    </source>
</evidence>
<dbReference type="InterPro" id="IPR018503">
    <property type="entry name" value="Tetraspanin_CS"/>
</dbReference>
<dbReference type="Gene3D" id="1.10.1450.10">
    <property type="entry name" value="Tetraspanin"/>
    <property type="match status" value="1"/>
</dbReference>
<name>A0A7R9A6X2_9CRUS</name>
<evidence type="ECO:0000256" key="4">
    <source>
        <dbReference type="ARBA" id="ARBA00022989"/>
    </source>
</evidence>
<feature type="transmembrane region" description="Helical" evidence="7">
    <location>
        <begin position="86"/>
        <end position="110"/>
    </location>
</feature>